<evidence type="ECO:0008006" key="17">
    <source>
        <dbReference type="Google" id="ProtNLM"/>
    </source>
</evidence>
<dbReference type="PRINTS" id="PR00463">
    <property type="entry name" value="EP450I"/>
</dbReference>
<dbReference type="Pfam" id="PF00067">
    <property type="entry name" value="p450"/>
    <property type="match status" value="1"/>
</dbReference>
<dbReference type="GeneID" id="31007685"/>
<dbReference type="GO" id="GO:0004497">
    <property type="term" value="F:monooxygenase activity"/>
    <property type="evidence" value="ECO:0007669"/>
    <property type="project" value="UniProtKB-KW"/>
</dbReference>
<dbReference type="GO" id="GO:0016705">
    <property type="term" value="F:oxidoreductase activity, acting on paired donors, with incorporation or reduction of molecular oxygen"/>
    <property type="evidence" value="ECO:0007669"/>
    <property type="project" value="InterPro"/>
</dbReference>
<dbReference type="GO" id="GO:0005506">
    <property type="term" value="F:iron ion binding"/>
    <property type="evidence" value="ECO:0007669"/>
    <property type="project" value="InterPro"/>
</dbReference>
<feature type="transmembrane region" description="Helical" evidence="14">
    <location>
        <begin position="6"/>
        <end position="24"/>
    </location>
</feature>
<keyword evidence="11 14" id="KW-0472">Membrane</keyword>
<keyword evidence="6 12" id="KW-0479">Metal-binding</keyword>
<keyword evidence="7 14" id="KW-1133">Transmembrane helix</keyword>
<dbReference type="InterPro" id="IPR002401">
    <property type="entry name" value="Cyt_P450_E_grp-I"/>
</dbReference>
<dbReference type="InterPro" id="IPR001128">
    <property type="entry name" value="Cyt_P450"/>
</dbReference>
<dbReference type="GO" id="GO:0016020">
    <property type="term" value="C:membrane"/>
    <property type="evidence" value="ECO:0007669"/>
    <property type="project" value="UniProtKB-SubCell"/>
</dbReference>
<evidence type="ECO:0000256" key="11">
    <source>
        <dbReference type="ARBA" id="ARBA00023136"/>
    </source>
</evidence>
<dbReference type="EMBL" id="LFMY01000013">
    <property type="protein sequence ID" value="OKL56835.1"/>
    <property type="molecule type" value="Genomic_DNA"/>
</dbReference>
<evidence type="ECO:0000256" key="10">
    <source>
        <dbReference type="ARBA" id="ARBA00023033"/>
    </source>
</evidence>
<dbReference type="STRING" id="1441469.A0A225AQY2"/>
<reference evidence="15 16" key="1">
    <citation type="submission" date="2015-06" db="EMBL/GenBank/DDBJ databases">
        <title>Talaromyces atroroseus IBT 11181 draft genome.</title>
        <authorList>
            <person name="Rasmussen K.B."/>
            <person name="Rasmussen S."/>
            <person name="Petersen B."/>
            <person name="Sicheritz-Ponten T."/>
            <person name="Mortensen U.H."/>
            <person name="Thrane U."/>
        </authorList>
    </citation>
    <scope>NUCLEOTIDE SEQUENCE [LARGE SCALE GENOMIC DNA]</scope>
    <source>
        <strain evidence="15 16">IBT 11181</strain>
    </source>
</reference>
<dbReference type="AlphaFoldDB" id="A0A225AQY2"/>
<dbReference type="Gene3D" id="1.10.630.10">
    <property type="entry name" value="Cytochrome P450"/>
    <property type="match status" value="1"/>
</dbReference>
<comment type="caution">
    <text evidence="15">The sequence shown here is derived from an EMBL/GenBank/DDBJ whole genome shotgun (WGS) entry which is preliminary data.</text>
</comment>
<comment type="subcellular location">
    <subcellularLocation>
        <location evidence="2">Membrane</location>
        <topology evidence="2">Single-pass membrane protein</topology>
    </subcellularLocation>
</comment>
<evidence type="ECO:0000256" key="6">
    <source>
        <dbReference type="ARBA" id="ARBA00022723"/>
    </source>
</evidence>
<evidence type="ECO:0000256" key="8">
    <source>
        <dbReference type="ARBA" id="ARBA00023002"/>
    </source>
</evidence>
<evidence type="ECO:0000313" key="16">
    <source>
        <dbReference type="Proteomes" id="UP000214365"/>
    </source>
</evidence>
<evidence type="ECO:0000256" key="5">
    <source>
        <dbReference type="ARBA" id="ARBA00022692"/>
    </source>
</evidence>
<dbReference type="GO" id="GO:0020037">
    <property type="term" value="F:heme binding"/>
    <property type="evidence" value="ECO:0007669"/>
    <property type="project" value="InterPro"/>
</dbReference>
<keyword evidence="4 12" id="KW-0349">Heme</keyword>
<feature type="binding site" description="axial binding residue" evidence="12">
    <location>
        <position position="445"/>
    </location>
    <ligand>
        <name>heme</name>
        <dbReference type="ChEBI" id="CHEBI:30413"/>
    </ligand>
    <ligandPart>
        <name>Fe</name>
        <dbReference type="ChEBI" id="CHEBI:18248"/>
    </ligandPart>
</feature>
<evidence type="ECO:0000256" key="4">
    <source>
        <dbReference type="ARBA" id="ARBA00022617"/>
    </source>
</evidence>
<keyword evidence="16" id="KW-1185">Reference proteome</keyword>
<dbReference type="InterPro" id="IPR036396">
    <property type="entry name" value="Cyt_P450_sf"/>
</dbReference>
<evidence type="ECO:0000256" key="12">
    <source>
        <dbReference type="PIRSR" id="PIRSR602401-1"/>
    </source>
</evidence>
<dbReference type="PRINTS" id="PR00385">
    <property type="entry name" value="P450"/>
</dbReference>
<accession>A0A225AQY2</accession>
<sequence length="522" mass="59553">MIILMLFSLAGLYIAGLGIYRLYFSPLAAFPGPKLAALTLWYEFYYDVILRGQYIFRIRDLHEKYGPIIRINPYELHISDPDYYSTLYASSTSGVRRDKWEWYTKQLSTPDSMFATTGHELHRVRRAALGRFFSVSSIRRLQPLLMSKVDLLMERFRKARELKTVIPLEHALAAFTNDIVMEYAYGQSQNRLAKENWGPEYLHGAVNAAKYGSLMKQMIFIFDFVNSLPAWVQAKVSPSLELIIRIHKLTEKIIVGIKSEPPSTYEHLEHPTLFHEILSSSLPDSEKTVKRLKEEAMIVVGAGTSTTSWALCVAVYHLLSKPPLLSQLKQELSENIPERNTQLPLPQLEQLPYLTAVIQEALRLSYGVVTRLQRISPDVPLFFTDEKSGKKWIIPAKTPVSMTSVLIHHDENIFPNSHEFRPERWIENPRLDKYLVAFSKGTRQCLGINLAYAEMYVCLSTIFRLFGSQGVDELGRAQGVHNDGDEGNLELYETTSKDVELAGDGFVPLRAVDSKGIYLRVQ</sequence>
<dbReference type="SUPFAM" id="SSF48264">
    <property type="entry name" value="Cytochrome P450"/>
    <property type="match status" value="1"/>
</dbReference>
<evidence type="ECO:0000256" key="14">
    <source>
        <dbReference type="SAM" id="Phobius"/>
    </source>
</evidence>
<keyword evidence="5 14" id="KW-0812">Transmembrane</keyword>
<dbReference type="InterPro" id="IPR017972">
    <property type="entry name" value="Cyt_P450_CS"/>
</dbReference>
<organism evidence="15 16">
    <name type="scientific">Talaromyces atroroseus</name>
    <dbReference type="NCBI Taxonomy" id="1441469"/>
    <lineage>
        <taxon>Eukaryota</taxon>
        <taxon>Fungi</taxon>
        <taxon>Dikarya</taxon>
        <taxon>Ascomycota</taxon>
        <taxon>Pezizomycotina</taxon>
        <taxon>Eurotiomycetes</taxon>
        <taxon>Eurotiomycetidae</taxon>
        <taxon>Eurotiales</taxon>
        <taxon>Trichocomaceae</taxon>
        <taxon>Talaromyces</taxon>
        <taxon>Talaromyces sect. Trachyspermi</taxon>
    </lineage>
</organism>
<gene>
    <name evidence="15" type="ORF">UA08_07929</name>
</gene>
<evidence type="ECO:0000256" key="2">
    <source>
        <dbReference type="ARBA" id="ARBA00004167"/>
    </source>
</evidence>
<proteinExistence type="inferred from homology"/>
<dbReference type="CDD" id="cd11062">
    <property type="entry name" value="CYP58-like"/>
    <property type="match status" value="1"/>
</dbReference>
<keyword evidence="10 13" id="KW-0503">Monooxygenase</keyword>
<dbReference type="InterPro" id="IPR050121">
    <property type="entry name" value="Cytochrome_P450_monoxygenase"/>
</dbReference>
<evidence type="ECO:0000256" key="1">
    <source>
        <dbReference type="ARBA" id="ARBA00001971"/>
    </source>
</evidence>
<evidence type="ECO:0000256" key="3">
    <source>
        <dbReference type="ARBA" id="ARBA00010617"/>
    </source>
</evidence>
<evidence type="ECO:0000313" key="15">
    <source>
        <dbReference type="EMBL" id="OKL56835.1"/>
    </source>
</evidence>
<dbReference type="RefSeq" id="XP_020116956.1">
    <property type="nucleotide sequence ID" value="XM_020262834.1"/>
</dbReference>
<comment type="similarity">
    <text evidence="3 13">Belongs to the cytochrome P450 family.</text>
</comment>
<dbReference type="PANTHER" id="PTHR24305:SF157">
    <property type="entry name" value="N-ACETYLTRYPTOPHAN 6-HYDROXYLASE IVOC-RELATED"/>
    <property type="match status" value="1"/>
</dbReference>
<name>A0A225AQY2_TALAT</name>
<protein>
    <recommendedName>
        <fullName evidence="17">Trichodiene oxygenase</fullName>
    </recommendedName>
</protein>
<evidence type="ECO:0000256" key="7">
    <source>
        <dbReference type="ARBA" id="ARBA00022989"/>
    </source>
</evidence>
<dbReference type="PROSITE" id="PS00086">
    <property type="entry name" value="CYTOCHROME_P450"/>
    <property type="match status" value="1"/>
</dbReference>
<dbReference type="Proteomes" id="UP000214365">
    <property type="component" value="Unassembled WGS sequence"/>
</dbReference>
<keyword evidence="8 13" id="KW-0560">Oxidoreductase</keyword>
<evidence type="ECO:0000256" key="9">
    <source>
        <dbReference type="ARBA" id="ARBA00023004"/>
    </source>
</evidence>
<dbReference type="PANTHER" id="PTHR24305">
    <property type="entry name" value="CYTOCHROME P450"/>
    <property type="match status" value="1"/>
</dbReference>
<dbReference type="FunFam" id="1.10.630.10:FF:000069">
    <property type="entry name" value="Cytochrome P450, putative (Eurofung)"/>
    <property type="match status" value="1"/>
</dbReference>
<keyword evidence="9 12" id="KW-0408">Iron</keyword>
<comment type="cofactor">
    <cofactor evidence="1 12">
        <name>heme</name>
        <dbReference type="ChEBI" id="CHEBI:30413"/>
    </cofactor>
</comment>
<evidence type="ECO:0000256" key="13">
    <source>
        <dbReference type="RuleBase" id="RU000461"/>
    </source>
</evidence>
<dbReference type="OrthoDB" id="3945418at2759"/>